<reference evidence="1 2" key="1">
    <citation type="journal article" date="2021" name="Elife">
        <title>Chloroplast acquisition without the gene transfer in kleptoplastic sea slugs, Plakobranchus ocellatus.</title>
        <authorList>
            <person name="Maeda T."/>
            <person name="Takahashi S."/>
            <person name="Yoshida T."/>
            <person name="Shimamura S."/>
            <person name="Takaki Y."/>
            <person name="Nagai Y."/>
            <person name="Toyoda A."/>
            <person name="Suzuki Y."/>
            <person name="Arimoto A."/>
            <person name="Ishii H."/>
            <person name="Satoh N."/>
            <person name="Nishiyama T."/>
            <person name="Hasebe M."/>
            <person name="Maruyama T."/>
            <person name="Minagawa J."/>
            <person name="Obokata J."/>
            <person name="Shigenobu S."/>
        </authorList>
    </citation>
    <scope>NUCLEOTIDE SEQUENCE [LARGE SCALE GENOMIC DNA]</scope>
</reference>
<dbReference type="Proteomes" id="UP000762676">
    <property type="component" value="Unassembled WGS sequence"/>
</dbReference>
<protein>
    <submittedName>
        <fullName evidence="1">Tigger transposable element-derived protein 6</fullName>
    </submittedName>
</protein>
<sequence>MQVHIGCTTRNPHPCLDGKLNSTLSTILKDKERSYKRPVMTQNFNGPATKKTKLCSHEELEDAVFAWFRPVVIGKAAEIAQLMNFNFTPSPSWVEKFKQRKTKQNKKAINNEQMNSVGFID</sequence>
<proteinExistence type="predicted"/>
<dbReference type="SUPFAM" id="SSF46689">
    <property type="entry name" value="Homeodomain-like"/>
    <property type="match status" value="1"/>
</dbReference>
<evidence type="ECO:0000313" key="1">
    <source>
        <dbReference type="EMBL" id="GFS04425.1"/>
    </source>
</evidence>
<keyword evidence="2" id="KW-1185">Reference proteome</keyword>
<gene>
    <name evidence="1" type="ORF">ElyMa_004656100</name>
</gene>
<evidence type="ECO:0000313" key="2">
    <source>
        <dbReference type="Proteomes" id="UP000762676"/>
    </source>
</evidence>
<dbReference type="EMBL" id="BMAT01009338">
    <property type="protein sequence ID" value="GFS04425.1"/>
    <property type="molecule type" value="Genomic_DNA"/>
</dbReference>
<dbReference type="InterPro" id="IPR009057">
    <property type="entry name" value="Homeodomain-like_sf"/>
</dbReference>
<dbReference type="Gene3D" id="1.10.10.60">
    <property type="entry name" value="Homeodomain-like"/>
    <property type="match status" value="1"/>
</dbReference>
<dbReference type="AlphaFoldDB" id="A0AAV4I307"/>
<comment type="caution">
    <text evidence="1">The sequence shown here is derived from an EMBL/GenBank/DDBJ whole genome shotgun (WGS) entry which is preliminary data.</text>
</comment>
<accession>A0AAV4I307</accession>
<organism evidence="1 2">
    <name type="scientific">Elysia marginata</name>
    <dbReference type="NCBI Taxonomy" id="1093978"/>
    <lineage>
        <taxon>Eukaryota</taxon>
        <taxon>Metazoa</taxon>
        <taxon>Spiralia</taxon>
        <taxon>Lophotrochozoa</taxon>
        <taxon>Mollusca</taxon>
        <taxon>Gastropoda</taxon>
        <taxon>Heterobranchia</taxon>
        <taxon>Euthyneura</taxon>
        <taxon>Panpulmonata</taxon>
        <taxon>Sacoglossa</taxon>
        <taxon>Placobranchoidea</taxon>
        <taxon>Plakobranchidae</taxon>
        <taxon>Elysia</taxon>
    </lineage>
</organism>
<name>A0AAV4I307_9GAST</name>